<reference evidence="2 3" key="1">
    <citation type="journal article" date="2015" name="Genome Biol. Evol.">
        <title>Comparative Genomics of a Bacterivorous Green Alga Reveals Evolutionary Causalities and Consequences of Phago-Mixotrophic Mode of Nutrition.</title>
        <authorList>
            <person name="Burns J.A."/>
            <person name="Paasch A."/>
            <person name="Narechania A."/>
            <person name="Kim E."/>
        </authorList>
    </citation>
    <scope>NUCLEOTIDE SEQUENCE [LARGE SCALE GENOMIC DNA]</scope>
    <source>
        <strain evidence="2 3">PLY_AMNH</strain>
    </source>
</reference>
<proteinExistence type="predicted"/>
<accession>A0AAE0C6S5</accession>
<evidence type="ECO:0000313" key="3">
    <source>
        <dbReference type="Proteomes" id="UP001190700"/>
    </source>
</evidence>
<feature type="compositionally biased region" description="Low complexity" evidence="1">
    <location>
        <begin position="99"/>
        <end position="109"/>
    </location>
</feature>
<keyword evidence="3" id="KW-1185">Reference proteome</keyword>
<evidence type="ECO:0000256" key="1">
    <source>
        <dbReference type="SAM" id="MobiDB-lite"/>
    </source>
</evidence>
<organism evidence="2 3">
    <name type="scientific">Cymbomonas tetramitiformis</name>
    <dbReference type="NCBI Taxonomy" id="36881"/>
    <lineage>
        <taxon>Eukaryota</taxon>
        <taxon>Viridiplantae</taxon>
        <taxon>Chlorophyta</taxon>
        <taxon>Pyramimonadophyceae</taxon>
        <taxon>Pyramimonadales</taxon>
        <taxon>Pyramimonadaceae</taxon>
        <taxon>Cymbomonas</taxon>
    </lineage>
</organism>
<comment type="caution">
    <text evidence="2">The sequence shown here is derived from an EMBL/GenBank/DDBJ whole genome shotgun (WGS) entry which is preliminary data.</text>
</comment>
<protein>
    <submittedName>
        <fullName evidence="2">Uncharacterized protein</fullName>
    </submittedName>
</protein>
<dbReference type="Proteomes" id="UP001190700">
    <property type="component" value="Unassembled WGS sequence"/>
</dbReference>
<gene>
    <name evidence="2" type="ORF">CYMTET_41105</name>
</gene>
<dbReference type="EMBL" id="LGRX02027297">
    <property type="protein sequence ID" value="KAK3249466.1"/>
    <property type="molecule type" value="Genomic_DNA"/>
</dbReference>
<feature type="compositionally biased region" description="Pro residues" evidence="1">
    <location>
        <begin position="82"/>
        <end position="92"/>
    </location>
</feature>
<evidence type="ECO:0000313" key="2">
    <source>
        <dbReference type="EMBL" id="KAK3249466.1"/>
    </source>
</evidence>
<name>A0AAE0C6S5_9CHLO</name>
<sequence length="124" mass="13150">MVSPSPNSCSALCEEEFLCRCHQNHQGDAQVAYDHCRSELDEQRGPLANVCTSGCQDTSLMAAAAKGDVVCPLAASDDLSPPVVPDFAPPPETFEETLSPSTPSFSPPSQAVQEVSSNTVYCFP</sequence>
<feature type="region of interest" description="Disordered" evidence="1">
    <location>
        <begin position="82"/>
        <end position="118"/>
    </location>
</feature>
<dbReference type="AlphaFoldDB" id="A0AAE0C6S5"/>